<evidence type="ECO:0000256" key="1">
    <source>
        <dbReference type="SAM" id="MobiDB-lite"/>
    </source>
</evidence>
<organism evidence="2 3">
    <name type="scientific">Rotaria magnacalcarata</name>
    <dbReference type="NCBI Taxonomy" id="392030"/>
    <lineage>
        <taxon>Eukaryota</taxon>
        <taxon>Metazoa</taxon>
        <taxon>Spiralia</taxon>
        <taxon>Gnathifera</taxon>
        <taxon>Rotifera</taxon>
        <taxon>Eurotatoria</taxon>
        <taxon>Bdelloidea</taxon>
        <taxon>Philodinida</taxon>
        <taxon>Philodinidae</taxon>
        <taxon>Rotaria</taxon>
    </lineage>
</organism>
<evidence type="ECO:0000313" key="2">
    <source>
        <dbReference type="EMBL" id="CAF4821735.1"/>
    </source>
</evidence>
<dbReference type="EMBL" id="CAJOBJ010154844">
    <property type="protein sequence ID" value="CAF4821735.1"/>
    <property type="molecule type" value="Genomic_DNA"/>
</dbReference>
<comment type="caution">
    <text evidence="2">The sequence shown here is derived from an EMBL/GenBank/DDBJ whole genome shotgun (WGS) entry which is preliminary data.</text>
</comment>
<reference evidence="2" key="1">
    <citation type="submission" date="2021-02" db="EMBL/GenBank/DDBJ databases">
        <authorList>
            <person name="Nowell W R."/>
        </authorList>
    </citation>
    <scope>NUCLEOTIDE SEQUENCE</scope>
</reference>
<feature type="region of interest" description="Disordered" evidence="1">
    <location>
        <begin position="20"/>
        <end position="40"/>
    </location>
</feature>
<feature type="compositionally biased region" description="Polar residues" evidence="1">
    <location>
        <begin position="31"/>
        <end position="40"/>
    </location>
</feature>
<gene>
    <name evidence="2" type="ORF">GIL414_LOCUS48046</name>
</gene>
<feature type="non-terminal residue" evidence="2">
    <location>
        <position position="40"/>
    </location>
</feature>
<evidence type="ECO:0000313" key="3">
    <source>
        <dbReference type="Proteomes" id="UP000681720"/>
    </source>
</evidence>
<name>A0A8S3BDT6_9BILA</name>
<dbReference type="Proteomes" id="UP000681720">
    <property type="component" value="Unassembled WGS sequence"/>
</dbReference>
<sequence length="40" mass="4684">MIYFDKLVFLNTYFFIDHRGKSSHPGVIVDLSQNPDDPTR</sequence>
<protein>
    <submittedName>
        <fullName evidence="2">Uncharacterized protein</fullName>
    </submittedName>
</protein>
<proteinExistence type="predicted"/>
<dbReference type="AlphaFoldDB" id="A0A8S3BDT6"/>
<accession>A0A8S3BDT6</accession>